<keyword evidence="9" id="KW-1185">Reference proteome</keyword>
<comment type="caution">
    <text evidence="8">The sequence shown here is derived from an EMBL/GenBank/DDBJ whole genome shotgun (WGS) entry which is preliminary data.</text>
</comment>
<feature type="transmembrane region" description="Helical" evidence="6">
    <location>
        <begin position="12"/>
        <end position="31"/>
    </location>
</feature>
<evidence type="ECO:0000313" key="8">
    <source>
        <dbReference type="EMBL" id="CCI51388.1"/>
    </source>
</evidence>
<feature type="transmembrane region" description="Helical" evidence="6">
    <location>
        <begin position="290"/>
        <end position="309"/>
    </location>
</feature>
<dbReference type="Pfam" id="PF00892">
    <property type="entry name" value="EamA"/>
    <property type="match status" value="2"/>
</dbReference>
<dbReference type="PANTHER" id="PTHR32322:SF2">
    <property type="entry name" value="EAMA DOMAIN-CONTAINING PROTEIN"/>
    <property type="match status" value="1"/>
</dbReference>
<evidence type="ECO:0000256" key="6">
    <source>
        <dbReference type="SAM" id="Phobius"/>
    </source>
</evidence>
<feature type="transmembrane region" description="Helical" evidence="6">
    <location>
        <begin position="229"/>
        <end position="252"/>
    </location>
</feature>
<dbReference type="InterPro" id="IPR037185">
    <property type="entry name" value="EmrE-like"/>
</dbReference>
<dbReference type="GO" id="GO:0016020">
    <property type="term" value="C:membrane"/>
    <property type="evidence" value="ECO:0007669"/>
    <property type="project" value="UniProtKB-SubCell"/>
</dbReference>
<comment type="similarity">
    <text evidence="2">Belongs to the EamA transporter family.</text>
</comment>
<protein>
    <submittedName>
        <fullName evidence="8">Putative integral membrane protein</fullName>
    </submittedName>
</protein>
<comment type="subcellular location">
    <subcellularLocation>
        <location evidence="1">Membrane</location>
        <topology evidence="1">Multi-pass membrane protein</topology>
    </subcellularLocation>
</comment>
<organism evidence="8 9">
    <name type="scientific">Nostocoides jenkinsii Ben 74</name>
    <dbReference type="NCBI Taxonomy" id="1193518"/>
    <lineage>
        <taxon>Bacteria</taxon>
        <taxon>Bacillati</taxon>
        <taxon>Actinomycetota</taxon>
        <taxon>Actinomycetes</taxon>
        <taxon>Micrococcales</taxon>
        <taxon>Intrasporangiaceae</taxon>
        <taxon>Nostocoides</taxon>
    </lineage>
</organism>
<dbReference type="AlphaFoldDB" id="A0A077M9L2"/>
<reference evidence="8 9" key="1">
    <citation type="journal article" date="2013" name="ISME J.">
        <title>A metabolic model for members of the genus Tetrasphaera involved in enhanced biological phosphorus removal.</title>
        <authorList>
            <person name="Kristiansen R."/>
            <person name="Nguyen H.T.T."/>
            <person name="Saunders A.M."/>
            <person name="Nielsen J.L."/>
            <person name="Wimmer R."/>
            <person name="Le V.Q."/>
            <person name="McIlroy S.J."/>
            <person name="Petrovski S."/>
            <person name="Seviour R.J."/>
            <person name="Calteau A."/>
            <person name="Nielsen K.L."/>
            <person name="Nielsen P.H."/>
        </authorList>
    </citation>
    <scope>NUCLEOTIDE SEQUENCE [LARGE SCALE GENOMIC DNA]</scope>
    <source>
        <strain evidence="8 9">Ben 74</strain>
    </source>
</reference>
<evidence type="ECO:0000256" key="1">
    <source>
        <dbReference type="ARBA" id="ARBA00004141"/>
    </source>
</evidence>
<dbReference type="SUPFAM" id="SSF103481">
    <property type="entry name" value="Multidrug resistance efflux transporter EmrE"/>
    <property type="match status" value="2"/>
</dbReference>
<dbReference type="RefSeq" id="WP_048544304.1">
    <property type="nucleotide sequence ID" value="NZ_HF571038.1"/>
</dbReference>
<keyword evidence="5 6" id="KW-0472">Membrane</keyword>
<feature type="transmembrane region" description="Helical" evidence="6">
    <location>
        <begin position="259"/>
        <end position="284"/>
    </location>
</feature>
<dbReference type="InterPro" id="IPR050638">
    <property type="entry name" value="AA-Vitamin_Transporters"/>
</dbReference>
<feature type="transmembrane region" description="Helical" evidence="6">
    <location>
        <begin position="37"/>
        <end position="57"/>
    </location>
</feature>
<evidence type="ECO:0000256" key="5">
    <source>
        <dbReference type="ARBA" id="ARBA00023136"/>
    </source>
</evidence>
<evidence type="ECO:0000256" key="3">
    <source>
        <dbReference type="ARBA" id="ARBA00022692"/>
    </source>
</evidence>
<keyword evidence="4 6" id="KW-1133">Transmembrane helix</keyword>
<dbReference type="EMBL" id="CAJC01000002">
    <property type="protein sequence ID" value="CCI51388.1"/>
    <property type="molecule type" value="Genomic_DNA"/>
</dbReference>
<dbReference type="InterPro" id="IPR000620">
    <property type="entry name" value="EamA_dom"/>
</dbReference>
<evidence type="ECO:0000259" key="7">
    <source>
        <dbReference type="Pfam" id="PF00892"/>
    </source>
</evidence>
<feature type="domain" description="EamA" evidence="7">
    <location>
        <begin position="13"/>
        <end position="141"/>
    </location>
</feature>
<feature type="transmembrane region" description="Helical" evidence="6">
    <location>
        <begin position="185"/>
        <end position="209"/>
    </location>
</feature>
<evidence type="ECO:0000256" key="4">
    <source>
        <dbReference type="ARBA" id="ARBA00022989"/>
    </source>
</evidence>
<dbReference type="OrthoDB" id="5242975at2"/>
<dbReference type="Proteomes" id="UP000035720">
    <property type="component" value="Unassembled WGS sequence"/>
</dbReference>
<evidence type="ECO:0000313" key="9">
    <source>
        <dbReference type="Proteomes" id="UP000035720"/>
    </source>
</evidence>
<evidence type="ECO:0000256" key="2">
    <source>
        <dbReference type="ARBA" id="ARBA00007362"/>
    </source>
</evidence>
<accession>A0A077M9L2</accession>
<dbReference type="PANTHER" id="PTHR32322">
    <property type="entry name" value="INNER MEMBRANE TRANSPORTER"/>
    <property type="match status" value="1"/>
</dbReference>
<proteinExistence type="inferred from homology"/>
<dbReference type="STRING" id="1193518.BN13_100057"/>
<feature type="transmembrane region" description="Helical" evidence="6">
    <location>
        <begin position="154"/>
        <end position="173"/>
    </location>
</feature>
<gene>
    <name evidence="8" type="ORF">BN13_100057</name>
</gene>
<keyword evidence="3 6" id="KW-0812">Transmembrane</keyword>
<feature type="transmembrane region" description="Helical" evidence="6">
    <location>
        <begin position="69"/>
        <end position="90"/>
    </location>
</feature>
<feature type="transmembrane region" description="Helical" evidence="6">
    <location>
        <begin position="96"/>
        <end position="118"/>
    </location>
</feature>
<sequence>MSTDQRIPWQAKFLALALIWGSSFLFMKVGLAALHPIQIAAGRIFAAALILAILLRATGSHLPRERRVWGHLAVSSVFLTALPFTGFVVGETRVSSALAGIGNATTPIAAVLFALALLPSERLSGRKLTAVLVGFVGVVIIAEPWNAAGRPDPLGFLIVVLAGACYGLGWTYNRRFLAHADLGGLSQPAALLLCGSALMVPVTLVWWLIARENFPRPWSLAPGAHTADHPVWLALLCVAALGFVGTGIAYVLQYDVVRAAGAVVSTTVTYLIPVVSVLLGVFVLGEHLGTAQVLGFAVVLACAFVINSAPRRRRPGQAS</sequence>
<feature type="domain" description="EamA" evidence="7">
    <location>
        <begin position="154"/>
        <end position="307"/>
    </location>
</feature>
<feature type="transmembrane region" description="Helical" evidence="6">
    <location>
        <begin position="130"/>
        <end position="148"/>
    </location>
</feature>
<name>A0A077M9L2_9MICO</name>